<dbReference type="PANTHER" id="PTHR31305">
    <property type="entry name" value="SNARE-ASSOCIATED PROTEIN SNAPIN"/>
    <property type="match status" value="1"/>
</dbReference>
<dbReference type="STRING" id="318479.A0A0N4UIN4"/>
<dbReference type="GO" id="GO:0032418">
    <property type="term" value="P:lysosome localization"/>
    <property type="evidence" value="ECO:0007669"/>
    <property type="project" value="TreeGrafter"/>
</dbReference>
<dbReference type="GO" id="GO:0008021">
    <property type="term" value="C:synaptic vesicle"/>
    <property type="evidence" value="ECO:0007669"/>
    <property type="project" value="TreeGrafter"/>
</dbReference>
<dbReference type="Proteomes" id="UP000274756">
    <property type="component" value="Unassembled WGS sequence"/>
</dbReference>
<keyword evidence="2" id="KW-0175">Coiled coil</keyword>
<reference evidence="4 6" key="2">
    <citation type="submission" date="2018-11" db="EMBL/GenBank/DDBJ databases">
        <authorList>
            <consortium name="Pathogen Informatics"/>
        </authorList>
    </citation>
    <scope>NUCLEOTIDE SEQUENCE [LARGE SCALE GENOMIC DNA]</scope>
</reference>
<dbReference type="AlphaFoldDB" id="A0A0N4UIN4"/>
<accession>A0A0N4UIN4</accession>
<evidence type="ECO:0000256" key="1">
    <source>
        <dbReference type="ARBA" id="ARBA00006111"/>
    </source>
</evidence>
<proteinExistence type="inferred from homology"/>
<dbReference type="GO" id="GO:2000300">
    <property type="term" value="P:regulation of synaptic vesicle exocytosis"/>
    <property type="evidence" value="ECO:0007669"/>
    <property type="project" value="TreeGrafter"/>
</dbReference>
<evidence type="ECO:0000313" key="5">
    <source>
        <dbReference type="Proteomes" id="UP000038040"/>
    </source>
</evidence>
<dbReference type="WBParaSite" id="DME_0000746901-mRNA-1">
    <property type="protein sequence ID" value="DME_0000746901-mRNA-1"/>
    <property type="gene ID" value="DME_0000746901"/>
</dbReference>
<dbReference type="SUPFAM" id="SSF46579">
    <property type="entry name" value="Prefoldin"/>
    <property type="match status" value="1"/>
</dbReference>
<comment type="similarity">
    <text evidence="1">Belongs to the SNAPIN family.</text>
</comment>
<dbReference type="InterPro" id="IPR017246">
    <property type="entry name" value="Snapin"/>
</dbReference>
<dbReference type="EMBL" id="UYYG01000031">
    <property type="protein sequence ID" value="VDN51789.1"/>
    <property type="molecule type" value="Genomic_DNA"/>
</dbReference>
<dbReference type="GO" id="GO:0099078">
    <property type="term" value="C:BORC complex"/>
    <property type="evidence" value="ECO:0007669"/>
    <property type="project" value="TreeGrafter"/>
</dbReference>
<sequence>MSFDESLCREVCDRDDMNDSLFDIIRPVIEHLHDQIRLTRSSQYNLNQCIDNLSQRLKEIGYDECAPYDLDLFVRKLENSMARINSAESSLKDIHDRLSRLQRQIARETYQQKQRLSQIPPSPPAH</sequence>
<dbReference type="PANTHER" id="PTHR31305:SF2">
    <property type="entry name" value="SNARE-ASSOCIATED PROTEIN SNAPIN"/>
    <property type="match status" value="1"/>
</dbReference>
<dbReference type="Proteomes" id="UP000038040">
    <property type="component" value="Unplaced"/>
</dbReference>
<dbReference type="GO" id="GO:0000149">
    <property type="term" value="F:SNARE binding"/>
    <property type="evidence" value="ECO:0007669"/>
    <property type="project" value="TreeGrafter"/>
</dbReference>
<evidence type="ECO:0000313" key="6">
    <source>
        <dbReference type="Proteomes" id="UP000274756"/>
    </source>
</evidence>
<organism evidence="5 7">
    <name type="scientific">Dracunculus medinensis</name>
    <name type="common">Guinea worm</name>
    <dbReference type="NCBI Taxonomy" id="318479"/>
    <lineage>
        <taxon>Eukaryota</taxon>
        <taxon>Metazoa</taxon>
        <taxon>Ecdysozoa</taxon>
        <taxon>Nematoda</taxon>
        <taxon>Chromadorea</taxon>
        <taxon>Rhabditida</taxon>
        <taxon>Spirurina</taxon>
        <taxon>Dracunculoidea</taxon>
        <taxon>Dracunculidae</taxon>
        <taxon>Dracunculus</taxon>
    </lineage>
</organism>
<reference evidence="7" key="1">
    <citation type="submission" date="2017-02" db="UniProtKB">
        <authorList>
            <consortium name="WormBaseParasite"/>
        </authorList>
    </citation>
    <scope>IDENTIFICATION</scope>
</reference>
<evidence type="ECO:0000256" key="3">
    <source>
        <dbReference type="ARBA" id="ARBA00033330"/>
    </source>
</evidence>
<dbReference type="InterPro" id="IPR028119">
    <property type="entry name" value="Snapin/Pallidin/Snn1"/>
</dbReference>
<protein>
    <recommendedName>
        <fullName evidence="3">Biogenesis of lysosome-related organelles complex 1 subunit 7</fullName>
    </recommendedName>
</protein>
<dbReference type="GO" id="GO:0006886">
    <property type="term" value="P:intracellular protein transport"/>
    <property type="evidence" value="ECO:0007669"/>
    <property type="project" value="InterPro"/>
</dbReference>
<dbReference type="GO" id="GO:0031083">
    <property type="term" value="C:BLOC-1 complex"/>
    <property type="evidence" value="ECO:0007669"/>
    <property type="project" value="InterPro"/>
</dbReference>
<evidence type="ECO:0000256" key="2">
    <source>
        <dbReference type="ARBA" id="ARBA00023054"/>
    </source>
</evidence>
<keyword evidence="6" id="KW-1185">Reference proteome</keyword>
<name>A0A0N4UIN4_DRAME</name>
<dbReference type="GO" id="GO:0016079">
    <property type="term" value="P:synaptic vesicle exocytosis"/>
    <property type="evidence" value="ECO:0007669"/>
    <property type="project" value="TreeGrafter"/>
</dbReference>
<dbReference type="OrthoDB" id="5399166at2759"/>
<dbReference type="Pfam" id="PF14712">
    <property type="entry name" value="Snapin_Pallidin"/>
    <property type="match status" value="1"/>
</dbReference>
<evidence type="ECO:0000313" key="7">
    <source>
        <dbReference type="WBParaSite" id="DME_0000746901-mRNA-1"/>
    </source>
</evidence>
<gene>
    <name evidence="4" type="ORF">DME_LOCUS1762</name>
</gene>
<dbReference type="GO" id="GO:0007040">
    <property type="term" value="P:lysosome organization"/>
    <property type="evidence" value="ECO:0007669"/>
    <property type="project" value="TreeGrafter"/>
</dbReference>
<dbReference type="GO" id="GO:0008333">
    <property type="term" value="P:endosome to lysosome transport"/>
    <property type="evidence" value="ECO:0007669"/>
    <property type="project" value="TreeGrafter"/>
</dbReference>
<evidence type="ECO:0000313" key="4">
    <source>
        <dbReference type="EMBL" id="VDN51789.1"/>
    </source>
</evidence>